<dbReference type="InterPro" id="IPR038722">
    <property type="entry name" value="Ner_HTH_dom"/>
</dbReference>
<comment type="caution">
    <text evidence="6">The sequence shown here is derived from an EMBL/GenBank/DDBJ whole genome shotgun (WGS) entry which is preliminary data.</text>
</comment>
<evidence type="ECO:0000259" key="5">
    <source>
        <dbReference type="Pfam" id="PF13693"/>
    </source>
</evidence>
<dbReference type="InterPro" id="IPR010982">
    <property type="entry name" value="Lambda_DNA-bd_dom_sf"/>
</dbReference>
<feature type="domain" description="Ner winged helix-turn-helix DNA-binding" evidence="5">
    <location>
        <begin position="8"/>
        <end position="78"/>
    </location>
</feature>
<reference evidence="6" key="1">
    <citation type="submission" date="2023-03" db="EMBL/GenBank/DDBJ databases">
        <authorList>
            <person name="Cleenwerck I."/>
        </authorList>
    </citation>
    <scope>NUCLEOTIDE SEQUENCE</scope>
    <source>
        <strain evidence="6">LMG 32879</strain>
    </source>
</reference>
<protein>
    <submittedName>
        <fullName evidence="6">Helix-turn-helix domain-containing protein</fullName>
    </submittedName>
</protein>
<organism evidence="6 7">
    <name type="scientific">Brytella acorum</name>
    <dbReference type="NCBI Taxonomy" id="2959299"/>
    <lineage>
        <taxon>Bacteria</taxon>
        <taxon>Pseudomonadati</taxon>
        <taxon>Pseudomonadota</taxon>
        <taxon>Alphaproteobacteria</taxon>
        <taxon>Acetobacterales</taxon>
        <taxon>Acetobacteraceae</taxon>
        <taxon>Brytella</taxon>
    </lineage>
</organism>
<keyword evidence="7" id="KW-1185">Reference proteome</keyword>
<dbReference type="SUPFAM" id="SSF47413">
    <property type="entry name" value="lambda repressor-like DNA-binding domains"/>
    <property type="match status" value="1"/>
</dbReference>
<evidence type="ECO:0000256" key="3">
    <source>
        <dbReference type="ARBA" id="ARBA00023125"/>
    </source>
</evidence>
<dbReference type="GO" id="GO:0003677">
    <property type="term" value="F:DNA binding"/>
    <property type="evidence" value="ECO:0007669"/>
    <property type="project" value="UniProtKB-KW"/>
</dbReference>
<sequence length="101" mass="11353">MARKPQGMHPEEIKARICIKWGTLTAFAKRIGRTDNAVSNTIRQPGYSVPIEREIAKDMNMLPHDVWPDRFLYDGTAVSFRSGRFPIADAPADQRRNGVAA</sequence>
<accession>A0AA35UN33</accession>
<comment type="similarity">
    <text evidence="1">Belongs to the ner transcriptional regulatory family.</text>
</comment>
<keyword evidence="2" id="KW-0805">Transcription regulation</keyword>
<evidence type="ECO:0000256" key="4">
    <source>
        <dbReference type="ARBA" id="ARBA00023163"/>
    </source>
</evidence>
<gene>
    <name evidence="6" type="ORF">LMG32879_001303</name>
</gene>
<dbReference type="Pfam" id="PF13693">
    <property type="entry name" value="HTH_35"/>
    <property type="match status" value="1"/>
</dbReference>
<dbReference type="Gene3D" id="1.10.260.40">
    <property type="entry name" value="lambda repressor-like DNA-binding domains"/>
    <property type="match status" value="1"/>
</dbReference>
<dbReference type="EMBL" id="CATKSH010000006">
    <property type="protein sequence ID" value="CAI9120470.1"/>
    <property type="molecule type" value="Genomic_DNA"/>
</dbReference>
<dbReference type="RefSeq" id="WP_289843543.1">
    <property type="nucleotide sequence ID" value="NZ_CATKSH010000006.1"/>
</dbReference>
<dbReference type="Proteomes" id="UP001176960">
    <property type="component" value="Unassembled WGS sequence"/>
</dbReference>
<evidence type="ECO:0000313" key="6">
    <source>
        <dbReference type="EMBL" id="CAI9120470.1"/>
    </source>
</evidence>
<evidence type="ECO:0000256" key="2">
    <source>
        <dbReference type="ARBA" id="ARBA00023015"/>
    </source>
</evidence>
<proteinExistence type="inferred from homology"/>
<name>A0AA35UN33_9PROT</name>
<keyword evidence="4" id="KW-0804">Transcription</keyword>
<dbReference type="AlphaFoldDB" id="A0AA35UN33"/>
<evidence type="ECO:0000313" key="7">
    <source>
        <dbReference type="Proteomes" id="UP001176960"/>
    </source>
</evidence>
<evidence type="ECO:0000256" key="1">
    <source>
        <dbReference type="ARBA" id="ARBA00006157"/>
    </source>
</evidence>
<keyword evidence="3" id="KW-0238">DNA-binding</keyword>